<dbReference type="AlphaFoldDB" id="A0A7J5YFB4"/>
<gene>
    <name evidence="2" type="ORF">F7725_020861</name>
</gene>
<evidence type="ECO:0000256" key="1">
    <source>
        <dbReference type="SAM" id="MobiDB-lite"/>
    </source>
</evidence>
<feature type="compositionally biased region" description="Basic and acidic residues" evidence="1">
    <location>
        <begin position="1"/>
        <end position="12"/>
    </location>
</feature>
<sequence>MSEVTLQKDESRTALTPGDSPLLKEKDKRFVLLKPFNHNVSTDLSSVLTRQVLVPSALFSKLSQGVKQEHITAEDRSMLQ</sequence>
<feature type="region of interest" description="Disordered" evidence="1">
    <location>
        <begin position="1"/>
        <end position="21"/>
    </location>
</feature>
<evidence type="ECO:0000313" key="2">
    <source>
        <dbReference type="EMBL" id="KAF3847833.1"/>
    </source>
</evidence>
<comment type="caution">
    <text evidence="2">The sequence shown here is derived from an EMBL/GenBank/DDBJ whole genome shotgun (WGS) entry which is preliminary data.</text>
</comment>
<reference evidence="2 3" key="1">
    <citation type="submission" date="2020-03" db="EMBL/GenBank/DDBJ databases">
        <title>Dissostichus mawsoni Genome sequencing and assembly.</title>
        <authorList>
            <person name="Park H."/>
        </authorList>
    </citation>
    <scope>NUCLEOTIDE SEQUENCE [LARGE SCALE GENOMIC DNA]</scope>
    <source>
        <strain evidence="2">DM0001</strain>
        <tissue evidence="2">Muscle</tissue>
    </source>
</reference>
<protein>
    <submittedName>
        <fullName evidence="2">Uncharacterized protein</fullName>
    </submittedName>
</protein>
<keyword evidence="3" id="KW-1185">Reference proteome</keyword>
<evidence type="ECO:0000313" key="3">
    <source>
        <dbReference type="Proteomes" id="UP000518266"/>
    </source>
</evidence>
<accession>A0A7J5YFB4</accession>
<name>A0A7J5YFB4_DISMA</name>
<dbReference type="EMBL" id="JAAKFY010000013">
    <property type="protein sequence ID" value="KAF3847833.1"/>
    <property type="molecule type" value="Genomic_DNA"/>
</dbReference>
<proteinExistence type="predicted"/>
<organism evidence="2 3">
    <name type="scientific">Dissostichus mawsoni</name>
    <name type="common">Antarctic cod</name>
    <dbReference type="NCBI Taxonomy" id="36200"/>
    <lineage>
        <taxon>Eukaryota</taxon>
        <taxon>Metazoa</taxon>
        <taxon>Chordata</taxon>
        <taxon>Craniata</taxon>
        <taxon>Vertebrata</taxon>
        <taxon>Euteleostomi</taxon>
        <taxon>Actinopterygii</taxon>
        <taxon>Neopterygii</taxon>
        <taxon>Teleostei</taxon>
        <taxon>Neoteleostei</taxon>
        <taxon>Acanthomorphata</taxon>
        <taxon>Eupercaria</taxon>
        <taxon>Perciformes</taxon>
        <taxon>Notothenioidei</taxon>
        <taxon>Nototheniidae</taxon>
        <taxon>Dissostichus</taxon>
    </lineage>
</organism>
<dbReference type="Proteomes" id="UP000518266">
    <property type="component" value="Unassembled WGS sequence"/>
</dbReference>